<comment type="pathway">
    <text evidence="1">Amino-acid degradation; L-proline degradation into L-glutamate; L-glutamate from L-proline: step 1/2.</text>
</comment>
<comment type="caution">
    <text evidence="7">The sequence shown here is derived from an EMBL/GenBank/DDBJ whole genome shotgun (WGS) entry which is preliminary data.</text>
</comment>
<gene>
    <name evidence="7" type="ORF">GPM918_LOCUS11727</name>
    <name evidence="8" type="ORF">SRO942_LOCUS11728</name>
</gene>
<evidence type="ECO:0000313" key="8">
    <source>
        <dbReference type="EMBL" id="CAF3735132.1"/>
    </source>
</evidence>
<dbReference type="GO" id="GO:0010133">
    <property type="term" value="P:L-proline catabolic process to L-glutamate"/>
    <property type="evidence" value="ECO:0007669"/>
    <property type="project" value="TreeGrafter"/>
</dbReference>
<evidence type="ECO:0000256" key="5">
    <source>
        <dbReference type="RuleBase" id="RU364054"/>
    </source>
</evidence>
<dbReference type="GO" id="GO:0005739">
    <property type="term" value="C:mitochondrion"/>
    <property type="evidence" value="ECO:0007669"/>
    <property type="project" value="TreeGrafter"/>
</dbReference>
<dbReference type="GO" id="GO:0071949">
    <property type="term" value="F:FAD binding"/>
    <property type="evidence" value="ECO:0007669"/>
    <property type="project" value="TreeGrafter"/>
</dbReference>
<dbReference type="Gene3D" id="3.20.20.220">
    <property type="match status" value="1"/>
</dbReference>
<dbReference type="InterPro" id="IPR015659">
    <property type="entry name" value="Proline_oxidase"/>
</dbReference>
<dbReference type="PANTHER" id="PTHR13914">
    <property type="entry name" value="PROLINE OXIDASE"/>
    <property type="match status" value="1"/>
</dbReference>
<proteinExistence type="inferred from homology"/>
<dbReference type="EMBL" id="CAJOBC010002476">
    <property type="protein sequence ID" value="CAF3735132.1"/>
    <property type="molecule type" value="Genomic_DNA"/>
</dbReference>
<evidence type="ECO:0000256" key="4">
    <source>
        <dbReference type="ARBA" id="ARBA00023062"/>
    </source>
</evidence>
<dbReference type="Proteomes" id="UP000663829">
    <property type="component" value="Unassembled WGS sequence"/>
</dbReference>
<comment type="catalytic activity">
    <reaction evidence="5">
        <text>L-proline + a quinone = (S)-1-pyrroline-5-carboxylate + a quinol + H(+)</text>
        <dbReference type="Rhea" id="RHEA:23784"/>
        <dbReference type="ChEBI" id="CHEBI:15378"/>
        <dbReference type="ChEBI" id="CHEBI:17388"/>
        <dbReference type="ChEBI" id="CHEBI:24646"/>
        <dbReference type="ChEBI" id="CHEBI:60039"/>
        <dbReference type="ChEBI" id="CHEBI:132124"/>
        <dbReference type="EC" id="1.5.5.2"/>
    </reaction>
</comment>
<organism evidence="7 9">
    <name type="scientific">Didymodactylos carnosus</name>
    <dbReference type="NCBI Taxonomy" id="1234261"/>
    <lineage>
        <taxon>Eukaryota</taxon>
        <taxon>Metazoa</taxon>
        <taxon>Spiralia</taxon>
        <taxon>Gnathifera</taxon>
        <taxon>Rotifera</taxon>
        <taxon>Eurotatoria</taxon>
        <taxon>Bdelloidea</taxon>
        <taxon>Philodinida</taxon>
        <taxon>Philodinidae</taxon>
        <taxon>Didymodactylos</taxon>
    </lineage>
</organism>
<name>A0A814DXS9_9BILA</name>
<comment type="similarity">
    <text evidence="2 5">Belongs to the proline oxidase family.</text>
</comment>
<keyword evidence="9" id="KW-1185">Reference proteome</keyword>
<evidence type="ECO:0000313" key="9">
    <source>
        <dbReference type="Proteomes" id="UP000663829"/>
    </source>
</evidence>
<sequence>MQVRFGSPSIYKVSRRCQVILCQLSTSSLQKPAPLAPPPSSFPKLDTDFNSHRIAYRYRGLGELLRGWFVYRLFSINILVNNQDKLAEFGKRILGRKLFGTIFQLTAFGHFVGGESTKDIQPIIKNLEKYRVKAILDYSIESDEKKTPPTESSATSSSDSIQYHTDHNEELSFDQNSSKFIECINISHNVCGINNLIAIKITALVQPTTLKKFSFLLDKLKYHPSSRNESLFQYINDTKQRSKDEINSKTSSVIEPLDKILIDNNNKTMSETSVLSTSELNELKNLIIRLNEIAQAGVKQKISIMVDAEQTYFQTAINFLATEMQRYFNKISPIVHGTYQCYLKDTLKVITTDLELAKKEDYIFAAKLVRGAYMEQERRKAREEAYEDPTNPTFDATTSMYYECLNKVLESSSERTAGRVKVMIASHNEDTIRYALGKMKDMNIPPNGQLMSFASLYGMSDYTSFALGRQPLHLFCLFIQQITIISLFFKANSGYHCYKYLPYGPLDSLLPYLFRRAQENRGVFIKARKDRIMHLKAFQDRLFGSKQ</sequence>
<dbReference type="Proteomes" id="UP000681722">
    <property type="component" value="Unassembled WGS sequence"/>
</dbReference>
<protein>
    <recommendedName>
        <fullName evidence="5">Proline dehydrogenase</fullName>
        <ecNumber evidence="5">1.5.5.2</ecNumber>
    </recommendedName>
</protein>
<dbReference type="AlphaFoldDB" id="A0A814DXS9"/>
<comment type="cofactor">
    <cofactor evidence="5">
        <name>FAD</name>
        <dbReference type="ChEBI" id="CHEBI:57692"/>
    </cofactor>
</comment>
<keyword evidence="5" id="KW-0274">FAD</keyword>
<dbReference type="PANTHER" id="PTHR13914:SF0">
    <property type="entry name" value="PROLINE DEHYDROGENASE 1, MITOCHONDRIAL"/>
    <property type="match status" value="1"/>
</dbReference>
<keyword evidence="5" id="KW-0285">Flavoprotein</keyword>
<dbReference type="InterPro" id="IPR002872">
    <property type="entry name" value="Proline_DH_dom"/>
</dbReference>
<dbReference type="GO" id="GO:0004657">
    <property type="term" value="F:proline dehydrogenase activity"/>
    <property type="evidence" value="ECO:0007669"/>
    <property type="project" value="UniProtKB-EC"/>
</dbReference>
<dbReference type="Pfam" id="PF01619">
    <property type="entry name" value="Pro_dh"/>
    <property type="match status" value="1"/>
</dbReference>
<evidence type="ECO:0000256" key="1">
    <source>
        <dbReference type="ARBA" id="ARBA00004739"/>
    </source>
</evidence>
<keyword evidence="4 5" id="KW-0642">Proline metabolism</keyword>
<dbReference type="EC" id="1.5.5.2" evidence="5"/>
<evidence type="ECO:0000259" key="6">
    <source>
        <dbReference type="Pfam" id="PF01619"/>
    </source>
</evidence>
<dbReference type="InterPro" id="IPR029041">
    <property type="entry name" value="FAD-linked_oxidoreductase-like"/>
</dbReference>
<feature type="domain" description="Proline dehydrogenase" evidence="6">
    <location>
        <begin position="226"/>
        <end position="522"/>
    </location>
</feature>
<reference evidence="7" key="1">
    <citation type="submission" date="2021-02" db="EMBL/GenBank/DDBJ databases">
        <authorList>
            <person name="Nowell W R."/>
        </authorList>
    </citation>
    <scope>NUCLEOTIDE SEQUENCE</scope>
</reference>
<accession>A0A814DXS9</accession>
<comment type="function">
    <text evidence="5">Converts proline to delta-1-pyrroline-5-carboxylate.</text>
</comment>
<dbReference type="SUPFAM" id="SSF51730">
    <property type="entry name" value="FAD-linked oxidoreductase"/>
    <property type="match status" value="1"/>
</dbReference>
<evidence type="ECO:0000256" key="3">
    <source>
        <dbReference type="ARBA" id="ARBA00023002"/>
    </source>
</evidence>
<keyword evidence="3 5" id="KW-0560">Oxidoreductase</keyword>
<dbReference type="OrthoDB" id="5464at2759"/>
<dbReference type="EMBL" id="CAJNOQ010002476">
    <property type="protein sequence ID" value="CAF0960472.1"/>
    <property type="molecule type" value="Genomic_DNA"/>
</dbReference>
<evidence type="ECO:0000256" key="2">
    <source>
        <dbReference type="ARBA" id="ARBA00005869"/>
    </source>
</evidence>
<evidence type="ECO:0000313" key="7">
    <source>
        <dbReference type="EMBL" id="CAF0960472.1"/>
    </source>
</evidence>